<dbReference type="RefSeq" id="WP_139675499.1">
    <property type="nucleotide sequence ID" value="NZ_VDMN01000001.1"/>
</dbReference>
<comment type="caution">
    <text evidence="1">The sequence shown here is derived from an EMBL/GenBank/DDBJ whole genome shotgun (WGS) entry which is preliminary data.</text>
</comment>
<dbReference type="OrthoDB" id="6713140at2"/>
<dbReference type="InterPro" id="IPR007833">
    <property type="entry name" value="Capsule_polysaccharide_synth"/>
</dbReference>
<evidence type="ECO:0008006" key="3">
    <source>
        <dbReference type="Google" id="ProtNLM"/>
    </source>
</evidence>
<dbReference type="GO" id="GO:0000271">
    <property type="term" value="P:polysaccharide biosynthetic process"/>
    <property type="evidence" value="ECO:0007669"/>
    <property type="project" value="InterPro"/>
</dbReference>
<reference evidence="1 2" key="1">
    <citation type="submission" date="2019-06" db="EMBL/GenBank/DDBJ databases">
        <title>The draft genome of Rhizobium smilacinae PTYR-5.</title>
        <authorList>
            <person name="Liu L."/>
            <person name="Li L."/>
            <person name="Zhang X."/>
        </authorList>
    </citation>
    <scope>NUCLEOTIDE SEQUENCE [LARGE SCALE GENOMIC DNA]</scope>
    <source>
        <strain evidence="1 2">PTYR-5</strain>
    </source>
</reference>
<dbReference type="Pfam" id="PF05159">
    <property type="entry name" value="Capsule_synth"/>
    <property type="match status" value="1"/>
</dbReference>
<sequence length="605" mass="67426">MIGNIEKRVRAGRNLRTMRILLGAAAFVIPPHASLRKLSALVFEGRMLIEYHANRPEAAENLFVLYMRKRQLTFWGISTYIARVVEPGQARRLTEILDDPRLSPGAAALLRAASVRQQEGMNRPAETDDPDQLRYHERLAEDGLAFMQAEPDYLDLTLALSTALSAEACDREDIFAGAIRHLIAQLGDIEKDKALAREHMGDVVTAKLSLFDLDGAQHFLSSPGVSGTTMAQKRTVELRSIVDETAGYHHVIRRAHEDILARAAGTQAPVNALPVILLPAAAFRRNKIDYPGFRSDIRFVLSGIVKALDKHGISYSVRSRLRTHGVLNLPTPFFAYHTVSDTDFGLHFKETDRPSLFSFDRRGYAGWSKISAMTLSELHSADVSPQAARDFFELEKQRVIGGNLSKYRQADVSDVEELPEKFIFVALQLIGDAVSQLAYLNLFEMLDEVIHTAETQGLSVVVKRHPLCTTPEVSHYLGELVSKSTVRQVYSSIHAIIPKAEAVCVINSGVGAEALLHERPVFVFGRADYMAGCFVCKEPGDFSAQFVPGKSRLSPDELRTFWYLLRNSYAVDLRDRDRATTEIETRVIGHLKAIQADDPNVSIKH</sequence>
<dbReference type="Proteomes" id="UP000311605">
    <property type="component" value="Unassembled WGS sequence"/>
</dbReference>
<protein>
    <recommendedName>
        <fullName evidence="3">Capsular biosynthesis protein</fullName>
    </recommendedName>
</protein>
<proteinExistence type="predicted"/>
<name>A0A5C4XRM7_9HYPH</name>
<evidence type="ECO:0000313" key="2">
    <source>
        <dbReference type="Proteomes" id="UP000311605"/>
    </source>
</evidence>
<keyword evidence="2" id="KW-1185">Reference proteome</keyword>
<dbReference type="EMBL" id="VDMN01000001">
    <property type="protein sequence ID" value="TNM66246.1"/>
    <property type="molecule type" value="Genomic_DNA"/>
</dbReference>
<dbReference type="GO" id="GO:0015774">
    <property type="term" value="P:polysaccharide transport"/>
    <property type="evidence" value="ECO:0007669"/>
    <property type="project" value="InterPro"/>
</dbReference>
<gene>
    <name evidence="1" type="ORF">FHP24_08600</name>
</gene>
<dbReference type="AlphaFoldDB" id="A0A5C4XRM7"/>
<organism evidence="1 2">
    <name type="scientific">Aliirhizobium smilacinae</name>
    <dbReference type="NCBI Taxonomy" id="1395944"/>
    <lineage>
        <taxon>Bacteria</taxon>
        <taxon>Pseudomonadati</taxon>
        <taxon>Pseudomonadota</taxon>
        <taxon>Alphaproteobacteria</taxon>
        <taxon>Hyphomicrobiales</taxon>
        <taxon>Rhizobiaceae</taxon>
        <taxon>Aliirhizobium</taxon>
    </lineage>
</organism>
<evidence type="ECO:0000313" key="1">
    <source>
        <dbReference type="EMBL" id="TNM66246.1"/>
    </source>
</evidence>
<accession>A0A5C4XRM7</accession>